<accession>A0A699UZL7</accession>
<dbReference type="EMBL" id="BKCJ011385266">
    <property type="protein sequence ID" value="GFD28425.1"/>
    <property type="molecule type" value="Genomic_DNA"/>
</dbReference>
<reference evidence="2" key="1">
    <citation type="journal article" date="2019" name="Sci. Rep.">
        <title>Draft genome of Tanacetum cinerariifolium, the natural source of mosquito coil.</title>
        <authorList>
            <person name="Yamashiro T."/>
            <person name="Shiraishi A."/>
            <person name="Satake H."/>
            <person name="Nakayama K."/>
        </authorList>
    </citation>
    <scope>NUCLEOTIDE SEQUENCE</scope>
</reference>
<evidence type="ECO:0000256" key="1">
    <source>
        <dbReference type="SAM" id="Coils"/>
    </source>
</evidence>
<comment type="caution">
    <text evidence="2">The sequence shown here is derived from an EMBL/GenBank/DDBJ whole genome shotgun (WGS) entry which is preliminary data.</text>
</comment>
<evidence type="ECO:0000313" key="2">
    <source>
        <dbReference type="EMBL" id="GFD28425.1"/>
    </source>
</evidence>
<sequence>MKKKQQVELDEVYARKLQEELNRDIDWEMEEEKNKAIAIINETPAHKAAKKRRLNEEAEDVEELKQHLEIMLDEDDDVYIEATSLAKNVPVMDYQIIYVNNKPQYKIIRTDDTHQLYA</sequence>
<feature type="coiled-coil region" evidence="1">
    <location>
        <begin position="47"/>
        <end position="74"/>
    </location>
</feature>
<feature type="non-terminal residue" evidence="2">
    <location>
        <position position="118"/>
    </location>
</feature>
<protein>
    <submittedName>
        <fullName evidence="2">Uncharacterized protein</fullName>
    </submittedName>
</protein>
<gene>
    <name evidence="2" type="ORF">Tci_900394</name>
</gene>
<dbReference type="AlphaFoldDB" id="A0A699UZL7"/>
<keyword evidence="1" id="KW-0175">Coiled coil</keyword>
<name>A0A699UZL7_TANCI</name>
<organism evidence="2">
    <name type="scientific">Tanacetum cinerariifolium</name>
    <name type="common">Dalmatian daisy</name>
    <name type="synonym">Chrysanthemum cinerariifolium</name>
    <dbReference type="NCBI Taxonomy" id="118510"/>
    <lineage>
        <taxon>Eukaryota</taxon>
        <taxon>Viridiplantae</taxon>
        <taxon>Streptophyta</taxon>
        <taxon>Embryophyta</taxon>
        <taxon>Tracheophyta</taxon>
        <taxon>Spermatophyta</taxon>
        <taxon>Magnoliopsida</taxon>
        <taxon>eudicotyledons</taxon>
        <taxon>Gunneridae</taxon>
        <taxon>Pentapetalae</taxon>
        <taxon>asterids</taxon>
        <taxon>campanulids</taxon>
        <taxon>Asterales</taxon>
        <taxon>Asteraceae</taxon>
        <taxon>Asteroideae</taxon>
        <taxon>Anthemideae</taxon>
        <taxon>Anthemidinae</taxon>
        <taxon>Tanacetum</taxon>
    </lineage>
</organism>
<proteinExistence type="predicted"/>